<proteinExistence type="predicted"/>
<organism evidence="4 5">
    <name type="scientific">Bacillus paramobilis</name>
    <dbReference type="NCBI Taxonomy" id="2817477"/>
    <lineage>
        <taxon>Bacteria</taxon>
        <taxon>Bacillati</taxon>
        <taxon>Bacillota</taxon>
        <taxon>Bacilli</taxon>
        <taxon>Bacillales</taxon>
        <taxon>Bacillaceae</taxon>
        <taxon>Bacillus</taxon>
        <taxon>Bacillus cereus group</taxon>
    </lineage>
</organism>
<feature type="domain" description="Prokaryotic pPIWI-RE MID" evidence="3">
    <location>
        <begin position="424"/>
        <end position="515"/>
    </location>
</feature>
<accession>A0ABZ2VLI8</accession>
<evidence type="ECO:0000259" key="1">
    <source>
        <dbReference type="Pfam" id="PF13032"/>
    </source>
</evidence>
<feature type="domain" description="pPIWI-RE module N-terminal" evidence="2">
    <location>
        <begin position="18"/>
        <end position="361"/>
    </location>
</feature>
<dbReference type="Pfam" id="PF13111">
    <property type="entry name" value="pPIWI_RE_X"/>
    <property type="match status" value="1"/>
</dbReference>
<dbReference type="InterPro" id="IPR025085">
    <property type="entry name" value="pPIWI_RE_X"/>
</dbReference>
<dbReference type="Pfam" id="PF13032">
    <property type="entry name" value="RNaseH_pPIWI_RE"/>
    <property type="match status" value="1"/>
</dbReference>
<evidence type="ECO:0000313" key="5">
    <source>
        <dbReference type="Proteomes" id="UP001485505"/>
    </source>
</evidence>
<name>A0ABZ2VLI8_9BACI</name>
<evidence type="ECO:0000259" key="3">
    <source>
        <dbReference type="Pfam" id="PF18157"/>
    </source>
</evidence>
<gene>
    <name evidence="4" type="ORF">AABL52_22340</name>
</gene>
<evidence type="ECO:0000313" key="4">
    <source>
        <dbReference type="EMBL" id="WZF30008.1"/>
    </source>
</evidence>
<dbReference type="RefSeq" id="WP_341518448.1">
    <property type="nucleotide sequence ID" value="NZ_CP151108.1"/>
</dbReference>
<keyword evidence="5" id="KW-1185">Reference proteome</keyword>
<dbReference type="Pfam" id="PF18157">
    <property type="entry name" value="MID_pPIWI_RE"/>
    <property type="match status" value="1"/>
</dbReference>
<feature type="domain" description="pPIWI-RE RNaseH" evidence="1">
    <location>
        <begin position="534"/>
        <end position="768"/>
    </location>
</feature>
<protein>
    <submittedName>
        <fullName evidence="4">DUF3962 domain-containing protein</fullName>
    </submittedName>
</protein>
<reference evidence="4 5" key="1">
    <citation type="submission" date="2024-04" db="EMBL/GenBank/DDBJ databases">
        <title>Complete genome sequence of Bacillus mobilis strains derived from soil.</title>
        <authorList>
            <person name="Jung H."/>
            <person name="Choi S."/>
            <person name="Kim Y."/>
            <person name="Han J.A."/>
            <person name="Kim E.Y."/>
            <person name="Lee H.-S."/>
        </authorList>
    </citation>
    <scope>NUCLEOTIDE SEQUENCE [LARGE SCALE GENOMIC DNA]</scope>
    <source>
        <strain evidence="4 5">IMGN7</strain>
    </source>
</reference>
<dbReference type="InterPro" id="IPR024996">
    <property type="entry name" value="RNaseH_pPIWI_RE"/>
</dbReference>
<dbReference type="Proteomes" id="UP001485505">
    <property type="component" value="Chromosome"/>
</dbReference>
<sequence>MKQLQLLAFKDVVSVLEKENVFYTYWPEDWINLLRTPAEPWKLKKKLEGLTERLFVIFSDILFIQNDAQALMGNRPWIVTKRPLHQEQFEYVCKVWLKVLDENNEISMLVDNEMKWHNGSVKDVFEGDNNAHFKWVPAIVTDKICEEPLRLSVSPEIASDVTFYRIQSGRVFEAISEPIRKNNKQDYFSYVYRFEAITRGVENKPLLKVSFGIRRYYQKGTKLVNLIRNRQNVTVYVSIPNPFMNEEKRTFAKLKIEQGKCGVIWEKNSFKLLDDLILGDLPELNEVMKDPKSYIEGVDKQILCVYNESTFSIVGTKVQRGIGLPEKEELLNVFMNRFPNFEIINPGKEVKTSFNDHIFPLYAPSGISELKLEICSHHMADKVKEVLVKKGLAVQTEDDNCFVLKTEPEVVLKIVEKSPEGIVQDLDYDQYKEKAAARHIQTLVRNIERCEQKTLSLIEIEAYENKKIDPKHAIREGLARTGRITQFIHPLEYDAGDERIFNSLLDLLADKGFRRRNWNKFHYNGVILSLSLMRVKRGRGTDFLPVLTKIQEEKLEYKLYGDNEWRSLDSTILNVYNHKKFMKYQENEKLKPFIVNELLHILNRTDERVCFIAEANLRSGWISELANPKMKLEEIPQLDDMLATFPNLRVIRINQTSDVPQYFIHEKDSYINKKSGLYRDEIGIYYSVGLRPSTGKNLANGTKKIDAPTKMIFQQRAVEIIVSGAEESERDELACMIDYLRRMVVTFEKHTQLPLPMHMVRSIKKYIAQDDVYIQQDDWEDDIILEEDGQLAVVF</sequence>
<dbReference type="EMBL" id="CP151108">
    <property type="protein sequence ID" value="WZF30008.1"/>
    <property type="molecule type" value="Genomic_DNA"/>
</dbReference>
<evidence type="ECO:0000259" key="2">
    <source>
        <dbReference type="Pfam" id="PF13111"/>
    </source>
</evidence>
<dbReference type="InterPro" id="IPR040496">
    <property type="entry name" value="MID_pPIWI_RE"/>
</dbReference>